<accession>A0A919CXP7</accession>
<dbReference type="Proteomes" id="UP000608955">
    <property type="component" value="Unassembled WGS sequence"/>
</dbReference>
<name>A0A919CXP7_9ACTN</name>
<keyword evidence="3" id="KW-1185">Reference proteome</keyword>
<gene>
    <name evidence="2" type="ORF">GCM10010508_56410</name>
</gene>
<evidence type="ECO:0000313" key="2">
    <source>
        <dbReference type="EMBL" id="GHD94667.1"/>
    </source>
</evidence>
<reference evidence="2" key="1">
    <citation type="journal article" date="2014" name="Int. J. Syst. Evol. Microbiol.">
        <title>Complete genome sequence of Corynebacterium casei LMG S-19264T (=DSM 44701T), isolated from a smear-ripened cheese.</title>
        <authorList>
            <consortium name="US DOE Joint Genome Institute (JGI-PGF)"/>
            <person name="Walter F."/>
            <person name="Albersmeier A."/>
            <person name="Kalinowski J."/>
            <person name="Ruckert C."/>
        </authorList>
    </citation>
    <scope>NUCLEOTIDE SEQUENCE</scope>
    <source>
        <strain evidence="2">JCM 4654</strain>
    </source>
</reference>
<organism evidence="2 3">
    <name type="scientific">Streptomyces naganishii JCM 4654</name>
    <dbReference type="NCBI Taxonomy" id="1306179"/>
    <lineage>
        <taxon>Bacteria</taxon>
        <taxon>Bacillati</taxon>
        <taxon>Actinomycetota</taxon>
        <taxon>Actinomycetes</taxon>
        <taxon>Kitasatosporales</taxon>
        <taxon>Streptomycetaceae</taxon>
        <taxon>Streptomyces</taxon>
    </lineage>
</organism>
<proteinExistence type="predicted"/>
<dbReference type="AlphaFoldDB" id="A0A919CXP7"/>
<feature type="compositionally biased region" description="Polar residues" evidence="1">
    <location>
        <begin position="69"/>
        <end position="92"/>
    </location>
</feature>
<feature type="region of interest" description="Disordered" evidence="1">
    <location>
        <begin position="1"/>
        <end position="45"/>
    </location>
</feature>
<evidence type="ECO:0000256" key="1">
    <source>
        <dbReference type="SAM" id="MobiDB-lite"/>
    </source>
</evidence>
<evidence type="ECO:0000313" key="3">
    <source>
        <dbReference type="Proteomes" id="UP000608955"/>
    </source>
</evidence>
<reference evidence="2" key="2">
    <citation type="submission" date="2020-09" db="EMBL/GenBank/DDBJ databases">
        <authorList>
            <person name="Sun Q."/>
            <person name="Ohkuma M."/>
        </authorList>
    </citation>
    <scope>NUCLEOTIDE SEQUENCE</scope>
    <source>
        <strain evidence="2">JCM 4654</strain>
    </source>
</reference>
<protein>
    <submittedName>
        <fullName evidence="2">Uncharacterized protein</fullName>
    </submittedName>
</protein>
<feature type="compositionally biased region" description="Low complexity" evidence="1">
    <location>
        <begin position="1"/>
        <end position="11"/>
    </location>
</feature>
<comment type="caution">
    <text evidence="2">The sequence shown here is derived from an EMBL/GenBank/DDBJ whole genome shotgun (WGS) entry which is preliminary data.</text>
</comment>
<dbReference type="EMBL" id="BMVF01000018">
    <property type="protein sequence ID" value="GHD94667.1"/>
    <property type="molecule type" value="Genomic_DNA"/>
</dbReference>
<feature type="region of interest" description="Disordered" evidence="1">
    <location>
        <begin position="62"/>
        <end position="112"/>
    </location>
</feature>
<sequence>MTDGLLGAGAREGFRGAGGTGGTCPARAECTSRGYGGNPGSVRRPMTSRLTHYCAVTAENVTPCGKNFSPITKPQVSTGKDSQRDTPVTGRSTRGPHGSRGGAGRPGAHSAL</sequence>